<dbReference type="Gene3D" id="3.40.50.300">
    <property type="entry name" value="P-loop containing nucleotide triphosphate hydrolases"/>
    <property type="match status" value="1"/>
</dbReference>
<dbReference type="EMBL" id="KL198050">
    <property type="protein sequence ID" value="KDQ12459.1"/>
    <property type="molecule type" value="Genomic_DNA"/>
</dbReference>
<dbReference type="Pfam" id="PF00271">
    <property type="entry name" value="Helicase_C"/>
    <property type="match status" value="1"/>
</dbReference>
<dbReference type="InterPro" id="IPR001650">
    <property type="entry name" value="Helicase_C-like"/>
</dbReference>
<proteinExistence type="predicted"/>
<feature type="domain" description="Helicase C-terminal" evidence="2">
    <location>
        <begin position="16"/>
        <end position="192"/>
    </location>
</feature>
<dbReference type="STRING" id="930990.A0A067MA79"/>
<gene>
    <name evidence="3" type="ORF">BOTBODRAFT_45811</name>
</gene>
<feature type="compositionally biased region" description="Low complexity" evidence="1">
    <location>
        <begin position="194"/>
        <end position="210"/>
    </location>
</feature>
<feature type="region of interest" description="Disordered" evidence="1">
    <location>
        <begin position="560"/>
        <end position="585"/>
    </location>
</feature>
<feature type="region of interest" description="Disordered" evidence="1">
    <location>
        <begin position="172"/>
        <end position="263"/>
    </location>
</feature>
<dbReference type="InterPro" id="IPR041670">
    <property type="entry name" value="Znf-CCHC_6"/>
</dbReference>
<accession>A0A067MA79</accession>
<evidence type="ECO:0000259" key="2">
    <source>
        <dbReference type="PROSITE" id="PS51194"/>
    </source>
</evidence>
<dbReference type="HOGENOM" id="CLU_391272_0_0_1"/>
<dbReference type="OrthoDB" id="10261556at2759"/>
<dbReference type="SMART" id="SM00490">
    <property type="entry name" value="HELICc"/>
    <property type="match status" value="1"/>
</dbReference>
<reference evidence="4" key="1">
    <citation type="journal article" date="2014" name="Proc. Natl. Acad. Sci. U.S.A.">
        <title>Extensive sampling of basidiomycete genomes demonstrates inadequacy of the white-rot/brown-rot paradigm for wood decay fungi.</title>
        <authorList>
            <person name="Riley R."/>
            <person name="Salamov A.A."/>
            <person name="Brown D.W."/>
            <person name="Nagy L.G."/>
            <person name="Floudas D."/>
            <person name="Held B.W."/>
            <person name="Levasseur A."/>
            <person name="Lombard V."/>
            <person name="Morin E."/>
            <person name="Otillar R."/>
            <person name="Lindquist E.A."/>
            <person name="Sun H."/>
            <person name="LaButti K.M."/>
            <person name="Schmutz J."/>
            <person name="Jabbour D."/>
            <person name="Luo H."/>
            <person name="Baker S.E."/>
            <person name="Pisabarro A.G."/>
            <person name="Walton J.D."/>
            <person name="Blanchette R.A."/>
            <person name="Henrissat B."/>
            <person name="Martin F."/>
            <person name="Cullen D."/>
            <person name="Hibbett D.S."/>
            <person name="Grigoriev I.V."/>
        </authorList>
    </citation>
    <scope>NUCLEOTIDE SEQUENCE [LARGE SCALE GENOMIC DNA]</scope>
    <source>
        <strain evidence="4">FD-172 SS1</strain>
    </source>
</reference>
<name>A0A067MA79_BOTB1</name>
<feature type="compositionally biased region" description="Basic residues" evidence="1">
    <location>
        <begin position="317"/>
        <end position="327"/>
    </location>
</feature>
<organism evidence="3 4">
    <name type="scientific">Botryobasidium botryosum (strain FD-172 SS1)</name>
    <dbReference type="NCBI Taxonomy" id="930990"/>
    <lineage>
        <taxon>Eukaryota</taxon>
        <taxon>Fungi</taxon>
        <taxon>Dikarya</taxon>
        <taxon>Basidiomycota</taxon>
        <taxon>Agaricomycotina</taxon>
        <taxon>Agaricomycetes</taxon>
        <taxon>Cantharellales</taxon>
        <taxon>Botryobasidiaceae</taxon>
        <taxon>Botryobasidium</taxon>
    </lineage>
</organism>
<feature type="compositionally biased region" description="Pro residues" evidence="1">
    <location>
        <begin position="571"/>
        <end position="581"/>
    </location>
</feature>
<dbReference type="Pfam" id="PF15288">
    <property type="entry name" value="zf-CCHC_6"/>
    <property type="match status" value="1"/>
</dbReference>
<dbReference type="AlphaFoldDB" id="A0A067MA79"/>
<evidence type="ECO:0000313" key="4">
    <source>
        <dbReference type="Proteomes" id="UP000027195"/>
    </source>
</evidence>
<feature type="compositionally biased region" description="Basic and acidic residues" evidence="1">
    <location>
        <begin position="172"/>
        <end position="188"/>
    </location>
</feature>
<evidence type="ECO:0000256" key="1">
    <source>
        <dbReference type="SAM" id="MobiDB-lite"/>
    </source>
</evidence>
<keyword evidence="4" id="KW-1185">Reference proteome</keyword>
<dbReference type="InterPro" id="IPR027417">
    <property type="entry name" value="P-loop_NTPase"/>
</dbReference>
<dbReference type="InParanoid" id="A0A067MA79"/>
<evidence type="ECO:0000313" key="3">
    <source>
        <dbReference type="EMBL" id="KDQ12459.1"/>
    </source>
</evidence>
<protein>
    <recommendedName>
        <fullName evidence="2">Helicase C-terminal domain-containing protein</fullName>
    </recommendedName>
</protein>
<dbReference type="PROSITE" id="PS51194">
    <property type="entry name" value="HELICASE_CTER"/>
    <property type="match status" value="1"/>
</dbReference>
<dbReference type="Proteomes" id="UP000027195">
    <property type="component" value="Unassembled WGS sequence"/>
</dbReference>
<feature type="region of interest" description="Disordered" evidence="1">
    <location>
        <begin position="509"/>
        <end position="540"/>
    </location>
</feature>
<sequence>MPPLILADVKSILHLPAETEIIFQSNDRPNIAFDVRPIQFTQKSLFDLAYLIPLGLTPKSPPPIKFMLFMNLKLLCEAAGEMLPEFVAGALDDLRTGEVWGAACTDTAGMGIDNPDIGLVIQYQAPKSQCVLMQRFGRGARNPSLTARAVLFIEPKYLSEVKEERKRKAEAQALKEARAKEKAIEAPPRKRARAIPPLTLSLSLQSRSSSTAPFAPSPLARQYSLPPSSPINSLMDSSPPPSPSSPAHSPTREVSPCSSIYELPQSPTNLTLGLFESQDTDISDEGMSHSQPDQGGANLGVEDITLPAGARESGRLSGKRGRERSGKKRELDDAVDMFVNAHSNGLGCYRAASNKYFGNDKAKPLRCRDECERCAPKPIDVCCALCHPEAFPTSSYTPSDPPPSLARARKKTTVKLADRDVLKDQELRRELEAWRKQEAAMRWSPNHMFGSGHFLLADAQIKRIVDCAAGGVLDGPDAFRSEIEWSFGSNASYIDQILTIVQLIHPDQSRRKKPQLKPVQPLSNVAADGSPTSQPLKTPRRCGACGAVGHIATNMQCPKYKKKSPATTPGPYTPPTTPPHPSASVSCLSPIVDSTRYTTPSFDTIFSSRGTVLSPNAIPPLGTAVPPAFARRLSHHATPSLNASPPPTQHIAAPRQVPAVNSTRATAREPILQPLFPLLTNTWRGAFELVILGRVFSNAYIYIDV</sequence>
<feature type="region of interest" description="Disordered" evidence="1">
    <location>
        <begin position="281"/>
        <end position="329"/>
    </location>
</feature>
<dbReference type="SUPFAM" id="SSF52540">
    <property type="entry name" value="P-loop containing nucleoside triphosphate hydrolases"/>
    <property type="match status" value="1"/>
</dbReference>